<dbReference type="EMBL" id="CP104143">
    <property type="protein sequence ID" value="UWU13379.1"/>
    <property type="molecule type" value="Genomic_DNA"/>
</dbReference>
<evidence type="ECO:0000259" key="5">
    <source>
        <dbReference type="PROSITE" id="PS50931"/>
    </source>
</evidence>
<gene>
    <name evidence="6" type="ORF">N2599_14635</name>
</gene>
<evidence type="ECO:0000256" key="1">
    <source>
        <dbReference type="ARBA" id="ARBA00009437"/>
    </source>
</evidence>
<dbReference type="InterPro" id="IPR050176">
    <property type="entry name" value="LTTR"/>
</dbReference>
<dbReference type="SUPFAM" id="SSF53850">
    <property type="entry name" value="Periplasmic binding protein-like II"/>
    <property type="match status" value="1"/>
</dbReference>
<evidence type="ECO:0000256" key="2">
    <source>
        <dbReference type="ARBA" id="ARBA00023015"/>
    </source>
</evidence>
<evidence type="ECO:0000313" key="7">
    <source>
        <dbReference type="Proteomes" id="UP001060123"/>
    </source>
</evidence>
<dbReference type="InterPro" id="IPR036390">
    <property type="entry name" value="WH_DNA-bd_sf"/>
</dbReference>
<keyword evidence="2" id="KW-0805">Transcription regulation</keyword>
<dbReference type="Proteomes" id="UP001060123">
    <property type="component" value="Chromosome"/>
</dbReference>
<dbReference type="PROSITE" id="PS50931">
    <property type="entry name" value="HTH_LYSR"/>
    <property type="match status" value="1"/>
</dbReference>
<dbReference type="InterPro" id="IPR036388">
    <property type="entry name" value="WH-like_DNA-bd_sf"/>
</dbReference>
<dbReference type="RefSeq" id="WP_027508058.1">
    <property type="nucleotide sequence ID" value="NZ_CP104143.1"/>
</dbReference>
<name>A0ABY5XFL5_RHISU</name>
<dbReference type="Pfam" id="PF03466">
    <property type="entry name" value="LysR_substrate"/>
    <property type="match status" value="1"/>
</dbReference>
<feature type="domain" description="HTH lysR-type" evidence="5">
    <location>
        <begin position="6"/>
        <end position="63"/>
    </location>
</feature>
<keyword evidence="7" id="KW-1185">Reference proteome</keyword>
<proteinExistence type="inferred from homology"/>
<reference evidence="6" key="1">
    <citation type="submission" date="2022-09" db="EMBL/GenBank/DDBJ databases">
        <title>Australian commercial rhizobial inoculants.</title>
        <authorList>
            <person name="Kohlmeier M.G."/>
            <person name="O'Hara G.W."/>
            <person name="Colombi E."/>
            <person name="Ramsay J.P."/>
            <person name="Terpolilli J."/>
        </authorList>
    </citation>
    <scope>NUCLEOTIDE SEQUENCE</scope>
    <source>
        <strain evidence="6">WSM1592</strain>
    </source>
</reference>
<accession>A0ABY5XFL5</accession>
<dbReference type="InterPro" id="IPR005119">
    <property type="entry name" value="LysR_subst-bd"/>
</dbReference>
<dbReference type="Gene3D" id="3.40.190.10">
    <property type="entry name" value="Periplasmic binding protein-like II"/>
    <property type="match status" value="2"/>
</dbReference>
<sequence length="305" mass="32710">MRRTNFDLDVLRTFATGMELGNFAKAADRLGRSTSAVSAQLKKLEEQAGTPIFRKAGRGLALTEAGETMLAYARRLLELNDEAAAAVHSVELEGWVRLGLQEDFGENLLPDVLGRFARAHPKVRIEARVVRNAELLERVTTGKLDLALAWSDRTLTAHCEKIGEVPMRWIGPAVGVPGWNAESGEPLPLASLEAPCVLRTAATNALDRANIAWRLAFVSPSLGGLWAATAAGLGVTIRTPIGLPAKVRPLKPAALGLPELPSLGLVLHRAEADPDPATARLASIVLQAVREAILDFVPQRIPESA</sequence>
<comment type="similarity">
    <text evidence="1">Belongs to the LysR transcriptional regulatory family.</text>
</comment>
<dbReference type="Pfam" id="PF00126">
    <property type="entry name" value="HTH_1"/>
    <property type="match status" value="1"/>
</dbReference>
<evidence type="ECO:0000256" key="3">
    <source>
        <dbReference type="ARBA" id="ARBA00023125"/>
    </source>
</evidence>
<dbReference type="PANTHER" id="PTHR30579">
    <property type="entry name" value="TRANSCRIPTIONAL REGULATOR"/>
    <property type="match status" value="1"/>
</dbReference>
<dbReference type="InterPro" id="IPR000847">
    <property type="entry name" value="LysR_HTH_N"/>
</dbReference>
<dbReference type="Gene3D" id="1.10.10.10">
    <property type="entry name" value="Winged helix-like DNA-binding domain superfamily/Winged helix DNA-binding domain"/>
    <property type="match status" value="1"/>
</dbReference>
<protein>
    <submittedName>
        <fullName evidence="6">LysR substrate-binding domain-containing protein</fullName>
    </submittedName>
</protein>
<evidence type="ECO:0000256" key="4">
    <source>
        <dbReference type="ARBA" id="ARBA00023163"/>
    </source>
</evidence>
<evidence type="ECO:0000313" key="6">
    <source>
        <dbReference type="EMBL" id="UWU13379.1"/>
    </source>
</evidence>
<keyword evidence="4" id="KW-0804">Transcription</keyword>
<dbReference type="PANTHER" id="PTHR30579:SF7">
    <property type="entry name" value="HTH-TYPE TRANSCRIPTIONAL REGULATOR LRHA-RELATED"/>
    <property type="match status" value="1"/>
</dbReference>
<keyword evidence="3" id="KW-0238">DNA-binding</keyword>
<organism evidence="6 7">
    <name type="scientific">Rhizobium sullae</name>
    <name type="common">Rhizobium hedysari</name>
    <dbReference type="NCBI Taxonomy" id="50338"/>
    <lineage>
        <taxon>Bacteria</taxon>
        <taxon>Pseudomonadati</taxon>
        <taxon>Pseudomonadota</taxon>
        <taxon>Alphaproteobacteria</taxon>
        <taxon>Hyphomicrobiales</taxon>
        <taxon>Rhizobiaceae</taxon>
        <taxon>Rhizobium/Agrobacterium group</taxon>
        <taxon>Rhizobium</taxon>
    </lineage>
</organism>
<dbReference type="SUPFAM" id="SSF46785">
    <property type="entry name" value="Winged helix' DNA-binding domain"/>
    <property type="match status" value="1"/>
</dbReference>